<evidence type="ECO:0000313" key="3">
    <source>
        <dbReference type="Proteomes" id="UP000266673"/>
    </source>
</evidence>
<feature type="transmembrane region" description="Helical" evidence="1">
    <location>
        <begin position="23"/>
        <end position="45"/>
    </location>
</feature>
<keyword evidence="1" id="KW-0472">Membrane</keyword>
<comment type="caution">
    <text evidence="2">The sequence shown here is derived from an EMBL/GenBank/DDBJ whole genome shotgun (WGS) entry which is preliminary data.</text>
</comment>
<keyword evidence="1" id="KW-0812">Transmembrane</keyword>
<feature type="non-terminal residue" evidence="2">
    <location>
        <position position="68"/>
    </location>
</feature>
<dbReference type="AlphaFoldDB" id="A0A397V416"/>
<proteinExistence type="predicted"/>
<sequence>MTNVYVFCLKMVFLSTFLGRFEFYYFLILSCLVNQISLTNILFFCNCRGKINLVTQIIFESCYRFGFG</sequence>
<protein>
    <submittedName>
        <fullName evidence="2">Uncharacterized protein</fullName>
    </submittedName>
</protein>
<evidence type="ECO:0000313" key="2">
    <source>
        <dbReference type="EMBL" id="RIB14693.1"/>
    </source>
</evidence>
<keyword evidence="3" id="KW-1185">Reference proteome</keyword>
<gene>
    <name evidence="2" type="ORF">C2G38_2095138</name>
</gene>
<keyword evidence="1" id="KW-1133">Transmembrane helix</keyword>
<reference evidence="2 3" key="1">
    <citation type="submission" date="2018-06" db="EMBL/GenBank/DDBJ databases">
        <title>Comparative genomics reveals the genomic features of Rhizophagus irregularis, R. cerebriforme, R. diaphanum and Gigaspora rosea, and their symbiotic lifestyle signature.</title>
        <authorList>
            <person name="Morin E."/>
            <person name="San Clemente H."/>
            <person name="Chen E.C.H."/>
            <person name="De La Providencia I."/>
            <person name="Hainaut M."/>
            <person name="Kuo A."/>
            <person name="Kohler A."/>
            <person name="Murat C."/>
            <person name="Tang N."/>
            <person name="Roy S."/>
            <person name="Loubradou J."/>
            <person name="Henrissat B."/>
            <person name="Grigoriev I.V."/>
            <person name="Corradi N."/>
            <person name="Roux C."/>
            <person name="Martin F.M."/>
        </authorList>
    </citation>
    <scope>NUCLEOTIDE SEQUENCE [LARGE SCALE GENOMIC DNA]</scope>
    <source>
        <strain evidence="2 3">DAOM 194757</strain>
    </source>
</reference>
<accession>A0A397V416</accession>
<dbReference type="Proteomes" id="UP000266673">
    <property type="component" value="Unassembled WGS sequence"/>
</dbReference>
<organism evidence="2 3">
    <name type="scientific">Gigaspora rosea</name>
    <dbReference type="NCBI Taxonomy" id="44941"/>
    <lineage>
        <taxon>Eukaryota</taxon>
        <taxon>Fungi</taxon>
        <taxon>Fungi incertae sedis</taxon>
        <taxon>Mucoromycota</taxon>
        <taxon>Glomeromycotina</taxon>
        <taxon>Glomeromycetes</taxon>
        <taxon>Diversisporales</taxon>
        <taxon>Gigasporaceae</taxon>
        <taxon>Gigaspora</taxon>
    </lineage>
</organism>
<dbReference type="EMBL" id="QKWP01000805">
    <property type="protein sequence ID" value="RIB14693.1"/>
    <property type="molecule type" value="Genomic_DNA"/>
</dbReference>
<name>A0A397V416_9GLOM</name>
<evidence type="ECO:0000256" key="1">
    <source>
        <dbReference type="SAM" id="Phobius"/>
    </source>
</evidence>